<protein>
    <recommendedName>
        <fullName evidence="12">Histidinol-phosphate aminotransferase</fullName>
        <ecNumber evidence="12">2.6.1.9</ecNumber>
    </recommendedName>
    <alternativeName>
        <fullName evidence="12">Imidazole acetol-phosphate transaminase</fullName>
    </alternativeName>
</protein>
<evidence type="ECO:0000256" key="11">
    <source>
        <dbReference type="ARBA" id="ARBA00047481"/>
    </source>
</evidence>
<evidence type="ECO:0000256" key="8">
    <source>
        <dbReference type="ARBA" id="ARBA00022679"/>
    </source>
</evidence>
<evidence type="ECO:0000256" key="4">
    <source>
        <dbReference type="ARBA" id="ARBA00007970"/>
    </source>
</evidence>
<evidence type="ECO:0000313" key="16">
    <source>
        <dbReference type="EMBL" id="MCA6077477.1"/>
    </source>
</evidence>
<dbReference type="GO" id="GO:0030170">
    <property type="term" value="F:pyridoxal phosphate binding"/>
    <property type="evidence" value="ECO:0007669"/>
    <property type="project" value="InterPro"/>
</dbReference>
<dbReference type="EMBL" id="JAIXNE010000003">
    <property type="protein sequence ID" value="MCA6076349.1"/>
    <property type="molecule type" value="Genomic_DNA"/>
</dbReference>
<comment type="caution">
    <text evidence="16">The sequence shown here is derived from an EMBL/GenBank/DDBJ whole genome shotgun (WGS) entry which is preliminary data.</text>
</comment>
<evidence type="ECO:0000256" key="5">
    <source>
        <dbReference type="ARBA" id="ARBA00011738"/>
    </source>
</evidence>
<dbReference type="EMBL" id="JAIXNE010000004">
    <property type="protein sequence ID" value="MCA6077477.1"/>
    <property type="molecule type" value="Genomic_DNA"/>
</dbReference>
<dbReference type="Gene3D" id="3.40.640.10">
    <property type="entry name" value="Type I PLP-dependent aspartate aminotransferase-like (Major domain)"/>
    <property type="match status" value="1"/>
</dbReference>
<evidence type="ECO:0000256" key="1">
    <source>
        <dbReference type="ARBA" id="ARBA00001933"/>
    </source>
</evidence>
<dbReference type="RefSeq" id="WP_225698277.1">
    <property type="nucleotide sequence ID" value="NZ_JAIXNE010000002.1"/>
</dbReference>
<dbReference type="SUPFAM" id="SSF53383">
    <property type="entry name" value="PLP-dependent transferases"/>
    <property type="match status" value="1"/>
</dbReference>
<keyword evidence="7 12" id="KW-0028">Amino-acid biosynthesis</keyword>
<dbReference type="Pfam" id="PF00155">
    <property type="entry name" value="Aminotran_1_2"/>
    <property type="match status" value="1"/>
</dbReference>
<dbReference type="AlphaFoldDB" id="A0A9X1L0Q3"/>
<comment type="cofactor">
    <cofactor evidence="1 12">
        <name>pyridoxal 5'-phosphate</name>
        <dbReference type="ChEBI" id="CHEBI:597326"/>
    </cofactor>
</comment>
<dbReference type="CDD" id="cd00609">
    <property type="entry name" value="AAT_like"/>
    <property type="match status" value="1"/>
</dbReference>
<sequence>MELDDLIRPNILAMKPYSSARDEFSGQAGIFLDANENPNETGLNRYPDPYQKEIKRKLSALKGVAENRIFLGNGSDEPIDLLIRIFCRPGVDSILILDPTYGMYQVAAAVNDVTVIKAPLTENFELDPETVLSQIQRDTKIIFLCSPNNPSGNLLSKTAMQRIMGNFTGIVVVDEAYIDFTDDPGFIDELDKYPHLVVLQTFSKAWGMAGLRVGMAFASERIIQLLNKVKPPYNINILSQQKILNALENPENVKTAMTEIISQRSWLREHLANHPSVEKIYPSDSNFLLIRFRDAQKIFRELLSLQIITRDRSSVLHGSNCLRITVGTPEENKKLVEALFEMT</sequence>
<evidence type="ECO:0000313" key="14">
    <source>
        <dbReference type="EMBL" id="MCA6075172.1"/>
    </source>
</evidence>
<evidence type="ECO:0000256" key="10">
    <source>
        <dbReference type="ARBA" id="ARBA00023102"/>
    </source>
</evidence>
<comment type="pathway">
    <text evidence="2 12">Amino-acid biosynthesis; L-histidine biosynthesis; L-histidine from 5-phospho-alpha-D-ribose 1-diphosphate: step 7/9.</text>
</comment>
<feature type="domain" description="Aminotransferase class I/classII large" evidence="13">
    <location>
        <begin position="41"/>
        <end position="339"/>
    </location>
</feature>
<keyword evidence="9 12" id="KW-0663">Pyridoxal phosphate</keyword>
<dbReference type="HAMAP" id="MF_01023">
    <property type="entry name" value="HisC_aminotrans_2"/>
    <property type="match status" value="1"/>
</dbReference>
<comment type="subunit">
    <text evidence="5 12">Homodimer.</text>
</comment>
<comment type="pathway">
    <text evidence="3">Lipid metabolism.</text>
</comment>
<evidence type="ECO:0000256" key="6">
    <source>
        <dbReference type="ARBA" id="ARBA00022576"/>
    </source>
</evidence>
<dbReference type="PANTHER" id="PTHR42885">
    <property type="entry name" value="HISTIDINOL-PHOSPHATE AMINOTRANSFERASE-RELATED"/>
    <property type="match status" value="1"/>
</dbReference>
<reference evidence="16" key="1">
    <citation type="submission" date="2021-09" db="EMBL/GenBank/DDBJ databases">
        <title>Fulvivirga sp. isolated from coastal sediment.</title>
        <authorList>
            <person name="Yu H."/>
        </authorList>
    </citation>
    <scope>NUCLEOTIDE SEQUENCE</scope>
    <source>
        <strain evidence="16">1062</strain>
    </source>
</reference>
<evidence type="ECO:0000256" key="3">
    <source>
        <dbReference type="ARBA" id="ARBA00005189"/>
    </source>
</evidence>
<dbReference type="InterPro" id="IPR015422">
    <property type="entry name" value="PyrdxlP-dep_Trfase_small"/>
</dbReference>
<dbReference type="PROSITE" id="PS00599">
    <property type="entry name" value="AA_TRANSFER_CLASS_2"/>
    <property type="match status" value="1"/>
</dbReference>
<organism evidence="16 17">
    <name type="scientific">Fulvivirga sedimenti</name>
    <dbReference type="NCBI Taxonomy" id="2879465"/>
    <lineage>
        <taxon>Bacteria</taxon>
        <taxon>Pseudomonadati</taxon>
        <taxon>Bacteroidota</taxon>
        <taxon>Cytophagia</taxon>
        <taxon>Cytophagales</taxon>
        <taxon>Fulvivirgaceae</taxon>
        <taxon>Fulvivirga</taxon>
    </lineage>
</organism>
<dbReference type="GO" id="GO:0000105">
    <property type="term" value="P:L-histidine biosynthetic process"/>
    <property type="evidence" value="ECO:0007669"/>
    <property type="project" value="UniProtKB-UniRule"/>
</dbReference>
<evidence type="ECO:0000313" key="17">
    <source>
        <dbReference type="Proteomes" id="UP001139409"/>
    </source>
</evidence>
<dbReference type="GO" id="GO:0004400">
    <property type="term" value="F:histidinol-phosphate transaminase activity"/>
    <property type="evidence" value="ECO:0007669"/>
    <property type="project" value="UniProtKB-UniRule"/>
</dbReference>
<dbReference type="Gene3D" id="3.90.1150.10">
    <property type="entry name" value="Aspartate Aminotransferase, domain 1"/>
    <property type="match status" value="1"/>
</dbReference>
<evidence type="ECO:0000259" key="13">
    <source>
        <dbReference type="Pfam" id="PF00155"/>
    </source>
</evidence>
<dbReference type="EC" id="2.6.1.9" evidence="12"/>
<dbReference type="InterPro" id="IPR015421">
    <property type="entry name" value="PyrdxlP-dep_Trfase_major"/>
</dbReference>
<keyword evidence="17" id="KW-1185">Reference proteome</keyword>
<dbReference type="InterPro" id="IPR001917">
    <property type="entry name" value="Aminotrans_II_pyridoxalP_BS"/>
</dbReference>
<evidence type="ECO:0000256" key="9">
    <source>
        <dbReference type="ARBA" id="ARBA00022898"/>
    </source>
</evidence>
<dbReference type="InterPro" id="IPR015424">
    <property type="entry name" value="PyrdxlP-dep_Trfase"/>
</dbReference>
<comment type="similarity">
    <text evidence="4 12">Belongs to the class-II pyridoxal-phosphate-dependent aminotransferase family. Histidinol-phosphate aminotransferase subfamily.</text>
</comment>
<gene>
    <name evidence="12 16" type="primary">hisC</name>
    <name evidence="14" type="ORF">LDX50_09835</name>
    <name evidence="15" type="ORF">LDX50_15805</name>
    <name evidence="16" type="ORF">LDX50_21525</name>
</gene>
<accession>A0A9X1L0Q3</accession>
<evidence type="ECO:0000313" key="15">
    <source>
        <dbReference type="EMBL" id="MCA6076349.1"/>
    </source>
</evidence>
<keyword evidence="6 12" id="KW-0032">Aminotransferase</keyword>
<dbReference type="Proteomes" id="UP001139409">
    <property type="component" value="Unassembled WGS sequence"/>
</dbReference>
<comment type="catalytic activity">
    <reaction evidence="11 12">
        <text>L-histidinol phosphate + 2-oxoglutarate = 3-(imidazol-4-yl)-2-oxopropyl phosphate + L-glutamate</text>
        <dbReference type="Rhea" id="RHEA:23744"/>
        <dbReference type="ChEBI" id="CHEBI:16810"/>
        <dbReference type="ChEBI" id="CHEBI:29985"/>
        <dbReference type="ChEBI" id="CHEBI:57766"/>
        <dbReference type="ChEBI" id="CHEBI:57980"/>
        <dbReference type="EC" id="2.6.1.9"/>
    </reaction>
</comment>
<dbReference type="EMBL" id="JAIXNE010000002">
    <property type="protein sequence ID" value="MCA6075172.1"/>
    <property type="molecule type" value="Genomic_DNA"/>
</dbReference>
<dbReference type="NCBIfam" id="TIGR01141">
    <property type="entry name" value="hisC"/>
    <property type="match status" value="1"/>
</dbReference>
<dbReference type="InterPro" id="IPR004839">
    <property type="entry name" value="Aminotransferase_I/II_large"/>
</dbReference>
<dbReference type="PANTHER" id="PTHR42885:SF2">
    <property type="entry name" value="HISTIDINOL-PHOSPHATE AMINOTRANSFERASE"/>
    <property type="match status" value="1"/>
</dbReference>
<keyword evidence="8 12" id="KW-0808">Transferase</keyword>
<evidence type="ECO:0000256" key="2">
    <source>
        <dbReference type="ARBA" id="ARBA00005011"/>
    </source>
</evidence>
<proteinExistence type="inferred from homology"/>
<name>A0A9X1L0Q3_9BACT</name>
<keyword evidence="10 12" id="KW-0368">Histidine biosynthesis</keyword>
<evidence type="ECO:0000256" key="12">
    <source>
        <dbReference type="HAMAP-Rule" id="MF_01023"/>
    </source>
</evidence>
<dbReference type="InterPro" id="IPR005861">
    <property type="entry name" value="HisP_aminotrans"/>
</dbReference>
<feature type="modified residue" description="N6-(pyridoxal phosphate)lysine" evidence="12">
    <location>
        <position position="204"/>
    </location>
</feature>
<evidence type="ECO:0000256" key="7">
    <source>
        <dbReference type="ARBA" id="ARBA00022605"/>
    </source>
</evidence>